<feature type="domain" description="Retrotransposon gag" evidence="2">
    <location>
        <begin position="163"/>
        <end position="254"/>
    </location>
</feature>
<dbReference type="Gene3D" id="2.40.70.10">
    <property type="entry name" value="Acid Proteases"/>
    <property type="match status" value="1"/>
</dbReference>
<evidence type="ECO:0000256" key="1">
    <source>
        <dbReference type="SAM" id="MobiDB-lite"/>
    </source>
</evidence>
<dbReference type="InterPro" id="IPR021109">
    <property type="entry name" value="Peptidase_aspartic_dom_sf"/>
</dbReference>
<organism evidence="3 4">
    <name type="scientific">Vitis vinifera</name>
    <name type="common">Grape</name>
    <dbReference type="NCBI Taxonomy" id="29760"/>
    <lineage>
        <taxon>Eukaryota</taxon>
        <taxon>Viridiplantae</taxon>
        <taxon>Streptophyta</taxon>
        <taxon>Embryophyta</taxon>
        <taxon>Tracheophyta</taxon>
        <taxon>Spermatophyta</taxon>
        <taxon>Magnoliopsida</taxon>
        <taxon>eudicotyledons</taxon>
        <taxon>Gunneridae</taxon>
        <taxon>Pentapetalae</taxon>
        <taxon>rosids</taxon>
        <taxon>Vitales</taxon>
        <taxon>Vitaceae</taxon>
        <taxon>Viteae</taxon>
        <taxon>Vitis</taxon>
    </lineage>
</organism>
<evidence type="ECO:0000313" key="3">
    <source>
        <dbReference type="EMBL" id="WKA08380.1"/>
    </source>
</evidence>
<protein>
    <recommendedName>
        <fullName evidence="2">Retrotransposon gag domain-containing protein</fullName>
    </recommendedName>
</protein>
<feature type="region of interest" description="Disordered" evidence="1">
    <location>
        <begin position="316"/>
        <end position="350"/>
    </location>
</feature>
<proteinExistence type="predicted"/>
<dbReference type="InterPro" id="IPR005162">
    <property type="entry name" value="Retrotrans_gag_dom"/>
</dbReference>
<evidence type="ECO:0000313" key="4">
    <source>
        <dbReference type="Proteomes" id="UP001227230"/>
    </source>
</evidence>
<dbReference type="CDD" id="cd00303">
    <property type="entry name" value="retropepsin_like"/>
    <property type="match status" value="1"/>
</dbReference>
<feature type="compositionally biased region" description="Pro residues" evidence="1">
    <location>
        <begin position="47"/>
        <end position="57"/>
    </location>
</feature>
<accession>A0ABY9DL35</accession>
<keyword evidence="4" id="KW-1185">Reference proteome</keyword>
<evidence type="ECO:0000259" key="2">
    <source>
        <dbReference type="Pfam" id="PF03732"/>
    </source>
</evidence>
<dbReference type="PANTHER" id="PTHR32108">
    <property type="entry name" value="DNA-DIRECTED RNA POLYMERASE SUBUNIT ALPHA"/>
    <property type="match status" value="1"/>
</dbReference>
<feature type="region of interest" description="Disordered" evidence="1">
    <location>
        <begin position="29"/>
        <end position="62"/>
    </location>
</feature>
<name>A0ABY9DL35_VITVI</name>
<sequence>MDQQVVTVDQFTVAMASIQEALASLRQEIGGQQVRPPTVQDETPYDSHPPPPPPPVPSVHQASPYVLHGHSEIAPPVVAQVVVADDKHARMDRIEQCMRQMRVSDGSVVWDDFGGMPVASLPAKFRMPDIERYTGIGCPRLHLRLYSTVMRAHGLDEPQMITLFPLSLSGAAQRWFASLESSRRRTWDDLAQEFLRQFSFNTVVDVSRRELEALRQRTEESVSSFISRWRGKIAEIVDRPSERDQIQMVLRSLQPRIARHVVGVPFADFGSLVMALYDVEDGISRGLWADSSFSDVKGNKPFIGPRPTEVGVINSSSQRPLRRHQPIPQFSEPHSSYASHQYRPRAPRPTFDQTYQTQTLVLPSYANQGIERPAVSYTATGQPCYAAQFTAKPAAPYPRPGAQQTSAPFALRTQRQFSQIGMPLSQALRKLTEAGLLTALTPRPLPQPIPAQFRMDLHCAYHQGPGHETDRCTALRHAIQDLIDQGLVRLGQPSVTTNPLPTHTTHAVPPPAGGIHFLDFDETDDHVHMLSWDDPDPEPIMPAGIYETSGVTLEPQMPAPFRLVPEAAFVQAATSEPLTFTRYSVQAPYILIPDVEEVRAPHVDISQTPDIQYILRGGRVMRQPPPAAARPVEGTSASQEEVRAEDNEILRQLQSTQARISIWSLLASSSTHRDALTRALSQIRVDTTTTPEELIHMMTVGRATCIVFSDDDLPPEGSDHTRPLYISVGCSGRRVPSVLLDNGSALNVCPLATAIALGYAPSDFGPSTQTVRAYDSTRREVMSTLEIELLIGPATFVAVFQVLRIPTSFNLLLGRPWIHRAGAIPSSLHQKVKFIHGGQVVVVQSMGDMFIAAEPVLEISHTDDDLFLTGFTFDEVQTVEIEDFCRDFVAMSFDQHGSTVVLDIMRSMSYLPGMGLGRRQHGPSKFIAIPDHDVPFGLGFIPTEADYLYMARLRKERVRARLTHTPFYYPMCPYTRSLADYFVRASEPHTPSDGIVGGLSTTQEAELQRLVQ</sequence>
<dbReference type="Proteomes" id="UP001227230">
    <property type="component" value="Chromosome 17"/>
</dbReference>
<dbReference type="EMBL" id="CP126664">
    <property type="protein sequence ID" value="WKA08380.1"/>
    <property type="molecule type" value="Genomic_DNA"/>
</dbReference>
<reference evidence="3 4" key="1">
    <citation type="journal article" date="2023" name="Hortic Res">
        <title>The complete reference genome for grapevine (Vitis vinifera L.) genetics and breeding.</title>
        <authorList>
            <person name="Shi X."/>
            <person name="Cao S."/>
            <person name="Wang X."/>
            <person name="Huang S."/>
            <person name="Wang Y."/>
            <person name="Liu Z."/>
            <person name="Liu W."/>
            <person name="Leng X."/>
            <person name="Peng Y."/>
            <person name="Wang N."/>
            <person name="Wang Y."/>
            <person name="Ma Z."/>
            <person name="Xu X."/>
            <person name="Zhang F."/>
            <person name="Xue H."/>
            <person name="Zhong H."/>
            <person name="Wang Y."/>
            <person name="Zhang K."/>
            <person name="Velt A."/>
            <person name="Avia K."/>
            <person name="Holtgrawe D."/>
            <person name="Grimplet J."/>
            <person name="Matus J.T."/>
            <person name="Ware D."/>
            <person name="Wu X."/>
            <person name="Wang H."/>
            <person name="Liu C."/>
            <person name="Fang Y."/>
            <person name="Rustenholz C."/>
            <person name="Cheng Z."/>
            <person name="Xiao H."/>
            <person name="Zhou Y."/>
        </authorList>
    </citation>
    <scope>NUCLEOTIDE SEQUENCE [LARGE SCALE GENOMIC DNA]</scope>
    <source>
        <strain evidence="4">cv. Pinot noir / PN40024</strain>
        <tissue evidence="3">Leaf</tissue>
    </source>
</reference>
<gene>
    <name evidence="3" type="ORF">VitviT2T_026108</name>
</gene>
<dbReference type="Pfam" id="PF03732">
    <property type="entry name" value="Retrotrans_gag"/>
    <property type="match status" value="1"/>
</dbReference>
<dbReference type="PANTHER" id="PTHR32108:SF9">
    <property type="entry name" value="REVERSE TRANSCRIPTASE RNASE H-LIKE DOMAIN-CONTAINING PROTEIN"/>
    <property type="match status" value="1"/>
</dbReference>